<comment type="caution">
    <text evidence="3">The sequence shown here is derived from an EMBL/GenBank/DDBJ whole genome shotgun (WGS) entry which is preliminary data.</text>
</comment>
<proteinExistence type="predicted"/>
<keyword evidence="4" id="KW-1185">Reference proteome</keyword>
<dbReference type="EMBL" id="JBHUME010000007">
    <property type="protein sequence ID" value="MFD2612562.1"/>
    <property type="molecule type" value="Genomic_DNA"/>
</dbReference>
<gene>
    <name evidence="3" type="ORF">ACFSUF_09025</name>
</gene>
<dbReference type="InterPro" id="IPR036582">
    <property type="entry name" value="Mao_N_sf"/>
</dbReference>
<evidence type="ECO:0000256" key="1">
    <source>
        <dbReference type="SAM" id="SignalP"/>
    </source>
</evidence>
<dbReference type="Gene3D" id="3.30.457.10">
    <property type="entry name" value="Copper amine oxidase-like, N-terminal domain"/>
    <property type="match status" value="1"/>
</dbReference>
<organism evidence="3 4">
    <name type="scientific">Paenibacillus gansuensis</name>
    <dbReference type="NCBI Taxonomy" id="306542"/>
    <lineage>
        <taxon>Bacteria</taxon>
        <taxon>Bacillati</taxon>
        <taxon>Bacillota</taxon>
        <taxon>Bacilli</taxon>
        <taxon>Bacillales</taxon>
        <taxon>Paenibacillaceae</taxon>
        <taxon>Paenibacillus</taxon>
    </lineage>
</organism>
<dbReference type="RefSeq" id="WP_377602228.1">
    <property type="nucleotide sequence ID" value="NZ_JBHUME010000007.1"/>
</dbReference>
<evidence type="ECO:0000313" key="4">
    <source>
        <dbReference type="Proteomes" id="UP001597541"/>
    </source>
</evidence>
<dbReference type="SUPFAM" id="SSF55383">
    <property type="entry name" value="Copper amine oxidase, domain N"/>
    <property type="match status" value="1"/>
</dbReference>
<evidence type="ECO:0000313" key="3">
    <source>
        <dbReference type="EMBL" id="MFD2612562.1"/>
    </source>
</evidence>
<protein>
    <submittedName>
        <fullName evidence="3">Stalk domain-containing protein</fullName>
    </submittedName>
</protein>
<feature type="chain" id="PRO_5045340404" evidence="1">
    <location>
        <begin position="23"/>
        <end position="392"/>
    </location>
</feature>
<evidence type="ECO:0000259" key="2">
    <source>
        <dbReference type="Pfam" id="PF07833"/>
    </source>
</evidence>
<name>A0ABW5PE16_9BACL</name>
<dbReference type="SUPFAM" id="SSF54427">
    <property type="entry name" value="NTF2-like"/>
    <property type="match status" value="1"/>
</dbReference>
<dbReference type="InterPro" id="IPR012854">
    <property type="entry name" value="Cu_amine_oxidase-like_N"/>
</dbReference>
<feature type="signal peptide" evidence="1">
    <location>
        <begin position="1"/>
        <end position="22"/>
    </location>
</feature>
<sequence length="392" mass="43500">MKWKLLLMSCAAFGGIASASHAASNDIDVSINGKPVTFRAAPVSSGGSVFVEFVSVFKQLGYSSSYDPKTKMIKASNGQTKIFLQLGSKSAYINGVKKQLTSAPQAVKGFTFVPLRFIGEAAGKDVQWNASLNSVKIADKVDLSVEKPKLIKAYNDLMTAESKEDAAAFMALVDPSSPVYGLDQELQERLDQFDMLVKLDSLEITDIRSSEAVLHVVETTKKISGPFYLDNKTESLVLMRKIGDQWKFNTTQIVDREYLIPDGFFDKEASASPEALAAIKEAVQRNLDVTEKEDLDGVMKTISPDSPQYEFTKESTQELFSLYDVDYSLEKCTVLEVNEKTAYVYTMQTVKKVKGPEFQDYRAQIVHELHQDKDGAWLLYSSTFIKGDPLTS</sequence>
<dbReference type="InterPro" id="IPR032710">
    <property type="entry name" value="NTF2-like_dom_sf"/>
</dbReference>
<dbReference type="Pfam" id="PF07833">
    <property type="entry name" value="Cu_amine_oxidN1"/>
    <property type="match status" value="1"/>
</dbReference>
<accession>A0ABW5PE16</accession>
<reference evidence="4" key="1">
    <citation type="journal article" date="2019" name="Int. J. Syst. Evol. Microbiol.">
        <title>The Global Catalogue of Microorganisms (GCM) 10K type strain sequencing project: providing services to taxonomists for standard genome sequencing and annotation.</title>
        <authorList>
            <consortium name="The Broad Institute Genomics Platform"/>
            <consortium name="The Broad Institute Genome Sequencing Center for Infectious Disease"/>
            <person name="Wu L."/>
            <person name="Ma J."/>
        </authorList>
    </citation>
    <scope>NUCLEOTIDE SEQUENCE [LARGE SCALE GENOMIC DNA]</scope>
    <source>
        <strain evidence="4">KCTC 3950</strain>
    </source>
</reference>
<feature type="domain" description="Copper amine oxidase-like N-terminal" evidence="2">
    <location>
        <begin position="31"/>
        <end position="137"/>
    </location>
</feature>
<dbReference type="Proteomes" id="UP001597541">
    <property type="component" value="Unassembled WGS sequence"/>
</dbReference>
<keyword evidence="1" id="KW-0732">Signal</keyword>